<sequence>MFLKHLFASIKWHYKMLHFKYKEEQLEVCVEVVANDVLKLGKRNSKTKSPTRWNNNQNDTTLCSFKVQAM</sequence>
<evidence type="ECO:0000313" key="2">
    <source>
        <dbReference type="Proteomes" id="UP001374584"/>
    </source>
</evidence>
<protein>
    <submittedName>
        <fullName evidence="1">Uncharacterized protein</fullName>
    </submittedName>
</protein>
<comment type="caution">
    <text evidence="1">The sequence shown here is derived from an EMBL/GenBank/DDBJ whole genome shotgun (WGS) entry which is preliminary data.</text>
</comment>
<reference evidence="1 2" key="1">
    <citation type="submission" date="2024-01" db="EMBL/GenBank/DDBJ databases">
        <title>The genomes of 5 underutilized Papilionoideae crops provide insights into root nodulation and disease resistanc.</title>
        <authorList>
            <person name="Jiang F."/>
        </authorList>
    </citation>
    <scope>NUCLEOTIDE SEQUENCE [LARGE SCALE GENOMIC DNA]</scope>
    <source>
        <strain evidence="1">JINMINGXINNONG_FW02</strain>
        <tissue evidence="1">Leaves</tissue>
    </source>
</reference>
<evidence type="ECO:0000313" key="1">
    <source>
        <dbReference type="EMBL" id="KAK7368861.1"/>
    </source>
</evidence>
<dbReference type="AlphaFoldDB" id="A0AAN9NAL7"/>
<name>A0AAN9NAL7_PHACN</name>
<keyword evidence="2" id="KW-1185">Reference proteome</keyword>
<accession>A0AAN9NAL7</accession>
<organism evidence="1 2">
    <name type="scientific">Phaseolus coccineus</name>
    <name type="common">Scarlet runner bean</name>
    <name type="synonym">Phaseolus multiflorus</name>
    <dbReference type="NCBI Taxonomy" id="3886"/>
    <lineage>
        <taxon>Eukaryota</taxon>
        <taxon>Viridiplantae</taxon>
        <taxon>Streptophyta</taxon>
        <taxon>Embryophyta</taxon>
        <taxon>Tracheophyta</taxon>
        <taxon>Spermatophyta</taxon>
        <taxon>Magnoliopsida</taxon>
        <taxon>eudicotyledons</taxon>
        <taxon>Gunneridae</taxon>
        <taxon>Pentapetalae</taxon>
        <taxon>rosids</taxon>
        <taxon>fabids</taxon>
        <taxon>Fabales</taxon>
        <taxon>Fabaceae</taxon>
        <taxon>Papilionoideae</taxon>
        <taxon>50 kb inversion clade</taxon>
        <taxon>NPAAA clade</taxon>
        <taxon>indigoferoid/millettioid clade</taxon>
        <taxon>Phaseoleae</taxon>
        <taxon>Phaseolus</taxon>
    </lineage>
</organism>
<gene>
    <name evidence="1" type="ORF">VNO80_10893</name>
</gene>
<dbReference type="EMBL" id="JAYMYR010000004">
    <property type="protein sequence ID" value="KAK7368861.1"/>
    <property type="molecule type" value="Genomic_DNA"/>
</dbReference>
<proteinExistence type="predicted"/>
<dbReference type="Proteomes" id="UP001374584">
    <property type="component" value="Unassembled WGS sequence"/>
</dbReference>